<sequence>MESNNEHSNTTDTNEKVEAETQDNHLSQNQLIQQWRVNLASLKKDTGFEVPKELHKSDEKVTTALDAIAYLDKKNTLLDENEDFQLSDNGFAIYKAKHMIAFEYLSQQKKLAPDGDSSKFYFFSRAKQVEQLSKPNHWAHSLFHFLITLIVILALGVISFLVLYKTQGNLFVKLLIGWFWIVNCKTASNLIGKYKKSAITPFRFSISLLGIHSLNILMKVSLLGIIPVLIVSKYNIYWIDDIIIISLFIMCLINFKPDEKPSKQVVEKDLTEAGTANV</sequence>
<feature type="compositionally biased region" description="Polar residues" evidence="1">
    <location>
        <begin position="1"/>
        <end position="12"/>
    </location>
</feature>
<dbReference type="KEGG" id="pdv:FFU37_18270"/>
<name>A0A4V1HDY7_9GAMM</name>
<evidence type="ECO:0000256" key="1">
    <source>
        <dbReference type="SAM" id="MobiDB-lite"/>
    </source>
</evidence>
<organism evidence="3 4">
    <name type="scientific">Pseudoalteromonas distincta</name>
    <dbReference type="NCBI Taxonomy" id="77608"/>
    <lineage>
        <taxon>Bacteria</taxon>
        <taxon>Pseudomonadati</taxon>
        <taxon>Pseudomonadota</taxon>
        <taxon>Gammaproteobacteria</taxon>
        <taxon>Alteromonadales</taxon>
        <taxon>Pseudoalteromonadaceae</taxon>
        <taxon>Pseudoalteromonas</taxon>
    </lineage>
</organism>
<feature type="compositionally biased region" description="Basic and acidic residues" evidence="1">
    <location>
        <begin position="13"/>
        <end position="22"/>
    </location>
</feature>
<keyword evidence="2" id="KW-0472">Membrane</keyword>
<evidence type="ECO:0000256" key="2">
    <source>
        <dbReference type="SAM" id="Phobius"/>
    </source>
</evidence>
<proteinExistence type="predicted"/>
<dbReference type="Proteomes" id="UP000310065">
    <property type="component" value="Chromosome S1"/>
</dbReference>
<accession>A0A4V1HDY7</accession>
<dbReference type="EMBL" id="CP040559">
    <property type="protein sequence ID" value="QCU76415.1"/>
    <property type="molecule type" value="Genomic_DNA"/>
</dbReference>
<evidence type="ECO:0000313" key="4">
    <source>
        <dbReference type="Proteomes" id="UP000310065"/>
    </source>
</evidence>
<feature type="transmembrane region" description="Helical" evidence="2">
    <location>
        <begin position="170"/>
        <end position="192"/>
    </location>
</feature>
<dbReference type="RefSeq" id="WP_138490231.1">
    <property type="nucleotide sequence ID" value="NZ_CP040559.1"/>
</dbReference>
<feature type="transmembrane region" description="Helical" evidence="2">
    <location>
        <begin position="236"/>
        <end position="255"/>
    </location>
</feature>
<reference evidence="3 4" key="1">
    <citation type="submission" date="2019-05" db="EMBL/GenBank/DDBJ databases">
        <title>Complete genome sequence of Pseudoalteromonas sp. 16-SW-7(T) isolated from the Okhotsk Sea, Russia.</title>
        <authorList>
            <person name="Nguyen T.H."/>
            <person name="Nedashkovskaya O.I."/>
            <person name="Kim S.-G."/>
        </authorList>
    </citation>
    <scope>NUCLEOTIDE SEQUENCE [LARGE SCALE GENOMIC DNA]</scope>
    <source>
        <strain evidence="3 4">16-SW-7</strain>
    </source>
</reference>
<feature type="transmembrane region" description="Helical" evidence="2">
    <location>
        <begin position="142"/>
        <end position="164"/>
    </location>
</feature>
<feature type="region of interest" description="Disordered" evidence="1">
    <location>
        <begin position="1"/>
        <end position="22"/>
    </location>
</feature>
<gene>
    <name evidence="3" type="ORF">FFU37_18270</name>
</gene>
<evidence type="ECO:0000313" key="3">
    <source>
        <dbReference type="EMBL" id="QCU76415.1"/>
    </source>
</evidence>
<protein>
    <submittedName>
        <fullName evidence="3">Uncharacterized protein</fullName>
    </submittedName>
</protein>
<keyword evidence="2" id="KW-1133">Transmembrane helix</keyword>
<dbReference type="GeneID" id="88777617"/>
<feature type="transmembrane region" description="Helical" evidence="2">
    <location>
        <begin position="204"/>
        <end position="230"/>
    </location>
</feature>
<keyword evidence="2" id="KW-0812">Transmembrane</keyword>
<dbReference type="AlphaFoldDB" id="A0A4V1HDY7"/>